<dbReference type="GeneID" id="14870872"/>
<keyword evidence="3" id="KW-1185">Reference proteome</keyword>
<name>F4Q000_CACFS</name>
<evidence type="ECO:0000313" key="2">
    <source>
        <dbReference type="EMBL" id="EGG18914.1"/>
    </source>
</evidence>
<gene>
    <name evidence="2" type="ORF">DFA_02654</name>
</gene>
<accession>F4Q000</accession>
<proteinExistence type="predicted"/>
<reference evidence="3" key="1">
    <citation type="journal article" date="2011" name="Genome Res.">
        <title>Phylogeny-wide analysis of social amoeba genomes highlights ancient origins for complex intercellular communication.</title>
        <authorList>
            <person name="Heidel A.J."/>
            <person name="Lawal H.M."/>
            <person name="Felder M."/>
            <person name="Schilde C."/>
            <person name="Helps N.R."/>
            <person name="Tunggal B."/>
            <person name="Rivero F."/>
            <person name="John U."/>
            <person name="Schleicher M."/>
            <person name="Eichinger L."/>
            <person name="Platzer M."/>
            <person name="Noegel A.A."/>
            <person name="Schaap P."/>
            <person name="Gloeckner G."/>
        </authorList>
    </citation>
    <scope>NUCLEOTIDE SEQUENCE [LARGE SCALE GENOMIC DNA]</scope>
    <source>
        <strain evidence="3">SH3</strain>
    </source>
</reference>
<organism evidence="2 3">
    <name type="scientific">Cavenderia fasciculata</name>
    <name type="common">Slime mold</name>
    <name type="synonym">Dictyostelium fasciculatum</name>
    <dbReference type="NCBI Taxonomy" id="261658"/>
    <lineage>
        <taxon>Eukaryota</taxon>
        <taxon>Amoebozoa</taxon>
        <taxon>Evosea</taxon>
        <taxon>Eumycetozoa</taxon>
        <taxon>Dictyostelia</taxon>
        <taxon>Acytosteliales</taxon>
        <taxon>Cavenderiaceae</taxon>
        <taxon>Cavenderia</taxon>
    </lineage>
</organism>
<dbReference type="Gene3D" id="3.30.40.220">
    <property type="match status" value="1"/>
</dbReference>
<dbReference type="RefSeq" id="XP_004357376.1">
    <property type="nucleotide sequence ID" value="XM_004357320.1"/>
</dbReference>
<evidence type="ECO:0000256" key="1">
    <source>
        <dbReference type="SAM" id="Coils"/>
    </source>
</evidence>
<keyword evidence="1" id="KW-0175">Coiled coil</keyword>
<dbReference type="KEGG" id="dfa:DFA_02654"/>
<protein>
    <submittedName>
        <fullName evidence="2">Uncharacterized protein</fullName>
    </submittedName>
</protein>
<evidence type="ECO:0000313" key="3">
    <source>
        <dbReference type="Proteomes" id="UP000007797"/>
    </source>
</evidence>
<dbReference type="EMBL" id="GL883017">
    <property type="protein sequence ID" value="EGG18914.1"/>
    <property type="molecule type" value="Genomic_DNA"/>
</dbReference>
<dbReference type="Proteomes" id="UP000007797">
    <property type="component" value="Unassembled WGS sequence"/>
</dbReference>
<dbReference type="AlphaFoldDB" id="F4Q000"/>
<feature type="coiled-coil region" evidence="1">
    <location>
        <begin position="297"/>
        <end position="324"/>
    </location>
</feature>
<sequence>MTLKVGLYKQINRLSNNIFLRHGIPPWAACDCNREKNCQTCRSIDNHRKREIEFFANIEHNSSKKDHSKKDGTFELVDSQSLSISQQGFCSISSARLELSPGCNIQFSMNRIKDGITYRIDNTEGIARELNTCAKWTKDLLRDMDKNLGSKVFNRVLANQELSRLFLLDDVWKILVERKDHAKSSNDDRNGLESRQVILQFDITVEFLKLLWFKQRGRCYYSGIMMLVKTDRPHHPLLLSIERLNPLFGYTLDNTVLICFCFNSCATVNTYKDILNRQQLAIINQQLEKFYQDPTLNQKQISDLEKLKKEMDRLEWLKLESVKKHSKPFIYTPQLIEQLVQKRKEKEERKQLNLASK</sequence>
<dbReference type="OrthoDB" id="10684834at2759"/>